<accession>A0ABN1VGX3</accession>
<sequence length="282" mass="30256">MASSKVFGSFEFVLGSVEASVVAQAFGVDVRRFPLRVRNTTTDPDRLRKLAGIVSGTLAERGLLVGKDPHPNLQRAFELFGRYRVSAAVSGIDDRDNEIAMLVVTDGADAVGVTQHHGEDELVFRSFSDDDLVDVLTGALPAVSAASGPEATVRQSLPEYRSAFDAQKAAERAHDEEETNAFGNIRVVGRTSAPRRSRGDGESGEQRLRRAFAAQRRGGGQVVVSAFAGERSAPRSVGWVDTAEGRYLVHAGEVGNEFVARYEPAGRAEVSRAIHGLVAATY</sequence>
<name>A0ABN1VGX3_9PSEU</name>
<evidence type="ECO:0000256" key="4">
    <source>
        <dbReference type="ARBA" id="ARBA00023186"/>
    </source>
</evidence>
<comment type="caution">
    <text evidence="5">The sequence shown here is derived from an EMBL/GenBank/DDBJ whole genome shotgun (WGS) entry which is preliminary data.</text>
</comment>
<keyword evidence="6" id="KW-1185">Reference proteome</keyword>
<evidence type="ECO:0000313" key="6">
    <source>
        <dbReference type="Proteomes" id="UP001500467"/>
    </source>
</evidence>
<dbReference type="EMBL" id="BAAALM010000012">
    <property type="protein sequence ID" value="GAA1211018.1"/>
    <property type="molecule type" value="Genomic_DNA"/>
</dbReference>
<dbReference type="InterPro" id="IPR025734">
    <property type="entry name" value="EspG"/>
</dbReference>
<comment type="similarity">
    <text evidence="2">Belongs to the EspG family.</text>
</comment>
<evidence type="ECO:0000256" key="2">
    <source>
        <dbReference type="ARBA" id="ARBA00006411"/>
    </source>
</evidence>
<dbReference type="Pfam" id="PF14011">
    <property type="entry name" value="ESX-1_EspG"/>
    <property type="match status" value="1"/>
</dbReference>
<dbReference type="Proteomes" id="UP001500467">
    <property type="component" value="Unassembled WGS sequence"/>
</dbReference>
<organism evidence="5 6">
    <name type="scientific">Prauserella alba</name>
    <dbReference type="NCBI Taxonomy" id="176898"/>
    <lineage>
        <taxon>Bacteria</taxon>
        <taxon>Bacillati</taxon>
        <taxon>Actinomycetota</taxon>
        <taxon>Actinomycetes</taxon>
        <taxon>Pseudonocardiales</taxon>
        <taxon>Pseudonocardiaceae</taxon>
        <taxon>Prauserella</taxon>
    </lineage>
</organism>
<evidence type="ECO:0000313" key="5">
    <source>
        <dbReference type="EMBL" id="GAA1211018.1"/>
    </source>
</evidence>
<evidence type="ECO:0000256" key="3">
    <source>
        <dbReference type="ARBA" id="ARBA00022490"/>
    </source>
</evidence>
<evidence type="ECO:0000256" key="1">
    <source>
        <dbReference type="ARBA" id="ARBA00004496"/>
    </source>
</evidence>
<comment type="subcellular location">
    <subcellularLocation>
        <location evidence="1">Cytoplasm</location>
    </subcellularLocation>
</comment>
<protein>
    <submittedName>
        <fullName evidence="5">ESX secretion-associated protein EspG</fullName>
    </submittedName>
</protein>
<reference evidence="5 6" key="1">
    <citation type="journal article" date="2019" name="Int. J. Syst. Evol. Microbiol.">
        <title>The Global Catalogue of Microorganisms (GCM) 10K type strain sequencing project: providing services to taxonomists for standard genome sequencing and annotation.</title>
        <authorList>
            <consortium name="The Broad Institute Genomics Platform"/>
            <consortium name="The Broad Institute Genome Sequencing Center for Infectious Disease"/>
            <person name="Wu L."/>
            <person name="Ma J."/>
        </authorList>
    </citation>
    <scope>NUCLEOTIDE SEQUENCE [LARGE SCALE GENOMIC DNA]</scope>
    <source>
        <strain evidence="5 6">JCM 13022</strain>
    </source>
</reference>
<keyword evidence="3" id="KW-0963">Cytoplasm</keyword>
<proteinExistence type="inferred from homology"/>
<gene>
    <name evidence="5" type="ORF">GCM10009675_34750</name>
</gene>
<keyword evidence="4" id="KW-0143">Chaperone</keyword>